<keyword evidence="5" id="KW-1185">Reference proteome</keyword>
<evidence type="ECO:0000256" key="1">
    <source>
        <dbReference type="ARBA" id="ARBA00009199"/>
    </source>
</evidence>
<dbReference type="GO" id="GO:0016787">
    <property type="term" value="F:hydrolase activity"/>
    <property type="evidence" value="ECO:0007669"/>
    <property type="project" value="UniProtKB-KW"/>
</dbReference>
<dbReference type="InterPro" id="IPR036928">
    <property type="entry name" value="AS_sf"/>
</dbReference>
<sequence>MEIGVRFIGFVQMVMRWLTMPFYFIWSLQSVKTLPSIKDPILLQSASTLAKKIRKGQLSSEDVVRAYITRIKEVNPYLNAVVEDRYSDALQDAQEVDRLIASHCKTEQEIKKQTPLLGVPCTVKESCGVKGMSQCVGSLTRCGIKADKDSEAVKLIRKAGAIPLLVSNTPEFCLSWETTNMVTGRTLNPYNFLKTAGGSSGGEAALIGAGASVIGVGSDVAGSIRIPAMYNGIFGHKPTPGYVSIDGHFPHATDIDFDKYLVVGPVSRYAEDLKPMLSIMAGDRATELKLYDQVDLHNLKVFYMDEAGFSLVMLPVEQCIKDAVHMAAKHLNRKYGMPITEGGFKEMEDSTEISSSVFFGLQGIPNPLEDPQNPKGSQNLFLEILKALFGVSKYSLSLLGFYALQATNVFIPRWKYKYYYDQKEALKRKFTDVLGDNGIFLYPTHPTAAYYHNQMYTKTAGVMYTMIFNVLGLPSTHVPLGLNDDGMPIGIQVVAGPHQDRLCLAVAEALEKDLGGWIPPPAELSGKA</sequence>
<gene>
    <name evidence="4" type="ORF">L798_08269</name>
</gene>
<dbReference type="InterPro" id="IPR023631">
    <property type="entry name" value="Amidase_dom"/>
</dbReference>
<organism evidence="4 5">
    <name type="scientific">Zootermopsis nevadensis</name>
    <name type="common">Dampwood termite</name>
    <dbReference type="NCBI Taxonomy" id="136037"/>
    <lineage>
        <taxon>Eukaryota</taxon>
        <taxon>Metazoa</taxon>
        <taxon>Ecdysozoa</taxon>
        <taxon>Arthropoda</taxon>
        <taxon>Hexapoda</taxon>
        <taxon>Insecta</taxon>
        <taxon>Pterygota</taxon>
        <taxon>Neoptera</taxon>
        <taxon>Polyneoptera</taxon>
        <taxon>Dictyoptera</taxon>
        <taxon>Blattodea</taxon>
        <taxon>Blattoidea</taxon>
        <taxon>Termitoidae</taxon>
        <taxon>Termopsidae</taxon>
        <taxon>Zootermopsis</taxon>
    </lineage>
</organism>
<dbReference type="STRING" id="136037.A0A067R7C9"/>
<dbReference type="OMA" id="DRSDWYR"/>
<dbReference type="Pfam" id="PF01425">
    <property type="entry name" value="Amidase"/>
    <property type="match status" value="1"/>
</dbReference>
<accession>A0A067R7C9</accession>
<dbReference type="EMBL" id="KK852827">
    <property type="protein sequence ID" value="KDR15405.1"/>
    <property type="molecule type" value="Genomic_DNA"/>
</dbReference>
<dbReference type="AlphaFoldDB" id="A0A067R7C9"/>
<dbReference type="eggNOG" id="KOG1212">
    <property type="taxonomic scope" value="Eukaryota"/>
</dbReference>
<feature type="active site" description="Charge relay system" evidence="2">
    <location>
        <position position="199"/>
    </location>
</feature>
<evidence type="ECO:0000313" key="5">
    <source>
        <dbReference type="Proteomes" id="UP000027135"/>
    </source>
</evidence>
<dbReference type="PROSITE" id="PS00571">
    <property type="entry name" value="AMIDASES"/>
    <property type="match status" value="1"/>
</dbReference>
<evidence type="ECO:0000313" key="4">
    <source>
        <dbReference type="EMBL" id="KDR15405.1"/>
    </source>
</evidence>
<comment type="similarity">
    <text evidence="1">Belongs to the amidase family.</text>
</comment>
<dbReference type="InterPro" id="IPR052739">
    <property type="entry name" value="FAAH2"/>
</dbReference>
<feature type="active site" description="Acyl-ester intermediate" evidence="2">
    <location>
        <position position="223"/>
    </location>
</feature>
<dbReference type="PIRSF" id="PIRSF001221">
    <property type="entry name" value="Amidase_fungi"/>
    <property type="match status" value="1"/>
</dbReference>
<feature type="domain" description="Amidase" evidence="3">
    <location>
        <begin position="62"/>
        <end position="504"/>
    </location>
</feature>
<feature type="active site" description="Charge relay system" evidence="2">
    <location>
        <position position="124"/>
    </location>
</feature>
<dbReference type="InterPro" id="IPR020556">
    <property type="entry name" value="Amidase_CS"/>
</dbReference>
<name>A0A067R7C9_ZOONE</name>
<dbReference type="PANTHER" id="PTHR43372">
    <property type="entry name" value="FATTY-ACID AMIDE HYDROLASE"/>
    <property type="match status" value="1"/>
</dbReference>
<dbReference type="Proteomes" id="UP000027135">
    <property type="component" value="Unassembled WGS sequence"/>
</dbReference>
<proteinExistence type="inferred from homology"/>
<dbReference type="SUPFAM" id="SSF75304">
    <property type="entry name" value="Amidase signature (AS) enzymes"/>
    <property type="match status" value="1"/>
</dbReference>
<dbReference type="InParanoid" id="A0A067R7C9"/>
<dbReference type="PANTHER" id="PTHR43372:SF3">
    <property type="entry name" value="AT07710P-RELATED"/>
    <property type="match status" value="1"/>
</dbReference>
<evidence type="ECO:0000259" key="3">
    <source>
        <dbReference type="Pfam" id="PF01425"/>
    </source>
</evidence>
<dbReference type="FunCoup" id="A0A067R7C9">
    <property type="interactions" value="2"/>
</dbReference>
<dbReference type="GO" id="GO:0012505">
    <property type="term" value="C:endomembrane system"/>
    <property type="evidence" value="ECO:0007669"/>
    <property type="project" value="TreeGrafter"/>
</dbReference>
<reference evidence="4 5" key="1">
    <citation type="journal article" date="2014" name="Nat. Commun.">
        <title>Molecular traces of alternative social organization in a termite genome.</title>
        <authorList>
            <person name="Terrapon N."/>
            <person name="Li C."/>
            <person name="Robertson H.M."/>
            <person name="Ji L."/>
            <person name="Meng X."/>
            <person name="Booth W."/>
            <person name="Chen Z."/>
            <person name="Childers C.P."/>
            <person name="Glastad K.M."/>
            <person name="Gokhale K."/>
            <person name="Gowin J."/>
            <person name="Gronenberg W."/>
            <person name="Hermansen R.A."/>
            <person name="Hu H."/>
            <person name="Hunt B.G."/>
            <person name="Huylmans A.K."/>
            <person name="Khalil S.M."/>
            <person name="Mitchell R.D."/>
            <person name="Munoz-Torres M.C."/>
            <person name="Mustard J.A."/>
            <person name="Pan H."/>
            <person name="Reese J.T."/>
            <person name="Scharf M.E."/>
            <person name="Sun F."/>
            <person name="Vogel H."/>
            <person name="Xiao J."/>
            <person name="Yang W."/>
            <person name="Yang Z."/>
            <person name="Yang Z."/>
            <person name="Zhou J."/>
            <person name="Zhu J."/>
            <person name="Brent C.S."/>
            <person name="Elsik C.G."/>
            <person name="Goodisman M.A."/>
            <person name="Liberles D.A."/>
            <person name="Roe R.M."/>
            <person name="Vargo E.L."/>
            <person name="Vilcinskas A."/>
            <person name="Wang J."/>
            <person name="Bornberg-Bauer E."/>
            <person name="Korb J."/>
            <person name="Zhang G."/>
            <person name="Liebig J."/>
        </authorList>
    </citation>
    <scope>NUCLEOTIDE SEQUENCE [LARGE SCALE GENOMIC DNA]</scope>
    <source>
        <tissue evidence="4">Whole organism</tissue>
    </source>
</reference>
<dbReference type="Gene3D" id="3.90.1300.10">
    <property type="entry name" value="Amidase signature (AS) domain"/>
    <property type="match status" value="1"/>
</dbReference>
<protein>
    <submittedName>
        <fullName evidence="4">Fatty-acid amide hydrolase 2-A</fullName>
    </submittedName>
</protein>
<evidence type="ECO:0000256" key="2">
    <source>
        <dbReference type="PIRSR" id="PIRSR001221-1"/>
    </source>
</evidence>
<keyword evidence="4" id="KW-0378">Hydrolase</keyword>
<dbReference type="OrthoDB" id="6428749at2759"/>